<dbReference type="PROSITE" id="PS00933">
    <property type="entry name" value="FGGY_KINASES_1"/>
    <property type="match status" value="1"/>
</dbReference>
<name>A0A1G9LIY3_9FIRM</name>
<feature type="binding site" evidence="11">
    <location>
        <position position="135"/>
    </location>
    <ligand>
        <name>sn-glycerol 3-phosphate</name>
        <dbReference type="ChEBI" id="CHEBI:57597"/>
    </ligand>
</feature>
<keyword evidence="5 11" id="KW-0418">Kinase</keyword>
<feature type="binding site" evidence="11">
    <location>
        <position position="14"/>
    </location>
    <ligand>
        <name>ATP</name>
        <dbReference type="ChEBI" id="CHEBI:30616"/>
    </ligand>
</feature>
<dbReference type="CDD" id="cd07786">
    <property type="entry name" value="FGGY_EcGK_like"/>
    <property type="match status" value="1"/>
</dbReference>
<keyword evidence="4 11" id="KW-0547">Nucleotide-binding</keyword>
<feature type="binding site" evidence="11">
    <location>
        <position position="267"/>
    </location>
    <ligand>
        <name>ATP</name>
        <dbReference type="ChEBI" id="CHEBI:30616"/>
    </ligand>
</feature>
<feature type="binding site" evidence="11">
    <location>
        <position position="13"/>
    </location>
    <ligand>
        <name>sn-glycerol 3-phosphate</name>
        <dbReference type="ChEBI" id="CHEBI:57597"/>
    </ligand>
</feature>
<evidence type="ECO:0000256" key="10">
    <source>
        <dbReference type="ARBA" id="ARBA00063665"/>
    </source>
</evidence>
<dbReference type="Pfam" id="PF02782">
    <property type="entry name" value="FGGY_C"/>
    <property type="match status" value="1"/>
</dbReference>
<feature type="binding site" evidence="11">
    <location>
        <position position="310"/>
    </location>
    <ligand>
        <name>ATP</name>
        <dbReference type="ChEBI" id="CHEBI:30616"/>
    </ligand>
</feature>
<accession>A0A1G9LIY3</accession>
<proteinExistence type="inferred from homology"/>
<evidence type="ECO:0000256" key="12">
    <source>
        <dbReference type="RuleBase" id="RU003733"/>
    </source>
</evidence>
<keyword evidence="7 11" id="KW-0067">ATP-binding</keyword>
<dbReference type="InterPro" id="IPR018483">
    <property type="entry name" value="Carb_kinase_FGGY_CS"/>
</dbReference>
<dbReference type="STRING" id="321763.SAMN04488692_10677"/>
<feature type="binding site" evidence="11">
    <location>
        <position position="245"/>
    </location>
    <ligand>
        <name>sn-glycerol 3-phosphate</name>
        <dbReference type="ChEBI" id="CHEBI:57597"/>
    </ligand>
</feature>
<feature type="binding site" evidence="11">
    <location>
        <position position="411"/>
    </location>
    <ligand>
        <name>ADP</name>
        <dbReference type="ChEBI" id="CHEBI:456216"/>
    </ligand>
</feature>
<feature type="binding site" evidence="11">
    <location>
        <position position="314"/>
    </location>
    <ligand>
        <name>ATP</name>
        <dbReference type="ChEBI" id="CHEBI:30616"/>
    </ligand>
</feature>
<dbReference type="EC" id="2.7.1.30" evidence="11"/>
<dbReference type="FunFam" id="3.30.420.40:FF:000008">
    <property type="entry name" value="Glycerol kinase"/>
    <property type="match status" value="1"/>
</dbReference>
<dbReference type="NCBIfam" id="TIGR01311">
    <property type="entry name" value="glycerol_kin"/>
    <property type="match status" value="1"/>
</dbReference>
<evidence type="ECO:0000256" key="3">
    <source>
        <dbReference type="ARBA" id="ARBA00022679"/>
    </source>
</evidence>
<dbReference type="Pfam" id="PF00370">
    <property type="entry name" value="FGGY_N"/>
    <property type="match status" value="1"/>
</dbReference>
<dbReference type="GO" id="GO:0005524">
    <property type="term" value="F:ATP binding"/>
    <property type="evidence" value="ECO:0007669"/>
    <property type="project" value="UniProtKB-UniRule"/>
</dbReference>
<evidence type="ECO:0000259" key="14">
    <source>
        <dbReference type="Pfam" id="PF02782"/>
    </source>
</evidence>
<comment type="activity regulation">
    <text evidence="11">Activated by phosphorylation and inhibited by fructose 1,6-bisphosphate (FBP).</text>
</comment>
<evidence type="ECO:0000256" key="9">
    <source>
        <dbReference type="ARBA" id="ARBA00054633"/>
    </source>
</evidence>
<comment type="catalytic activity">
    <reaction evidence="8 11">
        <text>glycerol + ATP = sn-glycerol 3-phosphate + ADP + H(+)</text>
        <dbReference type="Rhea" id="RHEA:21644"/>
        <dbReference type="ChEBI" id="CHEBI:15378"/>
        <dbReference type="ChEBI" id="CHEBI:17754"/>
        <dbReference type="ChEBI" id="CHEBI:30616"/>
        <dbReference type="ChEBI" id="CHEBI:57597"/>
        <dbReference type="ChEBI" id="CHEBI:456216"/>
        <dbReference type="EC" id="2.7.1.30"/>
    </reaction>
</comment>
<protein>
    <recommendedName>
        <fullName evidence="11">Glycerol kinase</fullName>
        <ecNumber evidence="11">2.7.1.30</ecNumber>
    </recommendedName>
    <alternativeName>
        <fullName evidence="11">ATP:glycerol 3-phosphotransferase</fullName>
    </alternativeName>
    <alternativeName>
        <fullName evidence="11">Glycerokinase</fullName>
        <shortName evidence="11">GK</shortName>
    </alternativeName>
</protein>
<feature type="binding site" evidence="11">
    <location>
        <position position="83"/>
    </location>
    <ligand>
        <name>sn-glycerol 3-phosphate</name>
        <dbReference type="ChEBI" id="CHEBI:57597"/>
    </ligand>
</feature>
<dbReference type="Gene3D" id="3.30.420.40">
    <property type="match status" value="2"/>
</dbReference>
<dbReference type="InterPro" id="IPR018484">
    <property type="entry name" value="FGGY_N"/>
</dbReference>
<evidence type="ECO:0000256" key="1">
    <source>
        <dbReference type="ARBA" id="ARBA00005190"/>
    </source>
</evidence>
<keyword evidence="6 11" id="KW-0319">Glycerol metabolism</keyword>
<dbReference type="NCBIfam" id="NF000756">
    <property type="entry name" value="PRK00047.1"/>
    <property type="match status" value="1"/>
</dbReference>
<feature type="domain" description="Carbohydrate kinase FGGY N-terminal" evidence="13">
    <location>
        <begin position="5"/>
        <end position="251"/>
    </location>
</feature>
<evidence type="ECO:0000256" key="2">
    <source>
        <dbReference type="ARBA" id="ARBA00009156"/>
    </source>
</evidence>
<feature type="binding site" evidence="11">
    <location>
        <position position="84"/>
    </location>
    <ligand>
        <name>sn-glycerol 3-phosphate</name>
        <dbReference type="ChEBI" id="CHEBI:57597"/>
    </ligand>
</feature>
<dbReference type="EMBL" id="FNGO01000006">
    <property type="protein sequence ID" value="SDL61902.1"/>
    <property type="molecule type" value="Genomic_DNA"/>
</dbReference>
<evidence type="ECO:0000313" key="16">
    <source>
        <dbReference type="Proteomes" id="UP000199476"/>
    </source>
</evidence>
<dbReference type="Proteomes" id="UP000199476">
    <property type="component" value="Unassembled WGS sequence"/>
</dbReference>
<feature type="binding site" evidence="11">
    <location>
        <position position="13"/>
    </location>
    <ligand>
        <name>ATP</name>
        <dbReference type="ChEBI" id="CHEBI:30616"/>
    </ligand>
</feature>
<comment type="pathway">
    <text evidence="1 11">Polyol metabolism; glycerol degradation via glycerol kinase pathway; sn-glycerol 3-phosphate from glycerol: step 1/1.</text>
</comment>
<dbReference type="GO" id="GO:0006072">
    <property type="term" value="P:glycerol-3-phosphate metabolic process"/>
    <property type="evidence" value="ECO:0007669"/>
    <property type="project" value="InterPro"/>
</dbReference>
<comment type="subunit">
    <text evidence="10 11">Homotetramer and homodimer (in equilibrium).</text>
</comment>
<evidence type="ECO:0000256" key="8">
    <source>
        <dbReference type="ARBA" id="ARBA00052101"/>
    </source>
</evidence>
<dbReference type="PROSITE" id="PS00445">
    <property type="entry name" value="FGGY_KINASES_2"/>
    <property type="match status" value="1"/>
</dbReference>
<dbReference type="AlphaFoldDB" id="A0A1G9LIY3"/>
<dbReference type="SUPFAM" id="SSF53067">
    <property type="entry name" value="Actin-like ATPase domain"/>
    <property type="match status" value="2"/>
</dbReference>
<feature type="binding site" evidence="11">
    <location>
        <position position="411"/>
    </location>
    <ligand>
        <name>ATP</name>
        <dbReference type="ChEBI" id="CHEBI:30616"/>
    </ligand>
</feature>
<feature type="binding site" evidence="11">
    <location>
        <position position="17"/>
    </location>
    <ligand>
        <name>ADP</name>
        <dbReference type="ChEBI" id="CHEBI:456216"/>
    </ligand>
</feature>
<dbReference type="FunFam" id="3.30.420.40:FF:000007">
    <property type="entry name" value="Glycerol kinase"/>
    <property type="match status" value="1"/>
</dbReference>
<dbReference type="GO" id="GO:0019563">
    <property type="term" value="P:glycerol catabolic process"/>
    <property type="evidence" value="ECO:0007669"/>
    <property type="project" value="UniProtKB-UniRule"/>
</dbReference>
<keyword evidence="16" id="KW-1185">Reference proteome</keyword>
<feature type="binding site" evidence="11">
    <location>
        <position position="415"/>
    </location>
    <ligand>
        <name>ADP</name>
        <dbReference type="ChEBI" id="CHEBI:456216"/>
    </ligand>
</feature>
<feature type="binding site" evidence="11">
    <location>
        <position position="15"/>
    </location>
    <ligand>
        <name>ATP</name>
        <dbReference type="ChEBI" id="CHEBI:30616"/>
    </ligand>
</feature>
<feature type="binding site" evidence="11">
    <location>
        <position position="83"/>
    </location>
    <ligand>
        <name>glycerol</name>
        <dbReference type="ChEBI" id="CHEBI:17754"/>
    </ligand>
</feature>
<evidence type="ECO:0000256" key="5">
    <source>
        <dbReference type="ARBA" id="ARBA00022777"/>
    </source>
</evidence>
<sequence>MSASYILAIDQGTTSTRAMIFDQKGKIVEKSQQEFQQIYPKSGWVEHDPADIWESTKSVMSAALQQSSLKAENIAGIGITNQRETTMIWDRETGEPVYNAIVWQCRRTTDICAELKDRGLEDIFQQKTGLLLDPYFSGTKVKWILDNIEGVRERAENGELVFGTVDSWLIWRLSGGKEHVTDYTNASRTLMYNIHELEWDEDLLEILDIPASLLPEVQESSSIFARTSPQNFFGYEKPIAGIAGDQHSATFAQACYKKGMIKSTYGTGAFMLMNTGADSYISENGLLTTIGWGLEGEINYCLEGSIFNAGSAVQWLSDELELLSDPADSEYFAQKVDDTDGVYIVPAFTGLGAPQWEPRARGTVVGVSRGTTRNHLIRATLEAVGYQSQDLLEAMYDDTGIECREIRVDGGAASNGFLLQFLADIADTTVQRPVNTETTAAGAAYLAGLAVNLWSDKEEIRGMRRVDKEVHTGDRSSPQGGAYFWLEKSYEIDPGLG</sequence>
<feature type="binding site" evidence="11">
    <location>
        <position position="310"/>
    </location>
    <ligand>
        <name>ADP</name>
        <dbReference type="ChEBI" id="CHEBI:456216"/>
    </ligand>
</feature>
<comment type="similarity">
    <text evidence="2 11 12">Belongs to the FGGY kinase family.</text>
</comment>
<evidence type="ECO:0000256" key="4">
    <source>
        <dbReference type="ARBA" id="ARBA00022741"/>
    </source>
</evidence>
<evidence type="ECO:0000256" key="6">
    <source>
        <dbReference type="ARBA" id="ARBA00022798"/>
    </source>
</evidence>
<dbReference type="PANTHER" id="PTHR10196:SF69">
    <property type="entry name" value="GLYCEROL KINASE"/>
    <property type="match status" value="1"/>
</dbReference>
<dbReference type="GO" id="GO:0004370">
    <property type="term" value="F:glycerol kinase activity"/>
    <property type="evidence" value="ECO:0007669"/>
    <property type="project" value="UniProtKB-UniRule"/>
</dbReference>
<evidence type="ECO:0000259" key="13">
    <source>
        <dbReference type="Pfam" id="PF00370"/>
    </source>
</evidence>
<dbReference type="PANTHER" id="PTHR10196">
    <property type="entry name" value="SUGAR KINASE"/>
    <property type="match status" value="1"/>
</dbReference>
<evidence type="ECO:0000256" key="7">
    <source>
        <dbReference type="ARBA" id="ARBA00022840"/>
    </source>
</evidence>
<dbReference type="HAMAP" id="MF_00186">
    <property type="entry name" value="Glycerol_kin"/>
    <property type="match status" value="1"/>
</dbReference>
<dbReference type="InterPro" id="IPR000577">
    <property type="entry name" value="Carb_kinase_FGGY"/>
</dbReference>
<dbReference type="InterPro" id="IPR018485">
    <property type="entry name" value="FGGY_C"/>
</dbReference>
<organism evidence="15 16">
    <name type="scientific">Halarsenatibacter silvermanii</name>
    <dbReference type="NCBI Taxonomy" id="321763"/>
    <lineage>
        <taxon>Bacteria</taxon>
        <taxon>Bacillati</taxon>
        <taxon>Bacillota</taxon>
        <taxon>Clostridia</taxon>
        <taxon>Halanaerobiales</taxon>
        <taxon>Halarsenatibacteraceae</taxon>
        <taxon>Halarsenatibacter</taxon>
    </lineage>
</organism>
<dbReference type="InterPro" id="IPR005999">
    <property type="entry name" value="Glycerol_kin"/>
</dbReference>
<dbReference type="PIRSF" id="PIRSF000538">
    <property type="entry name" value="GlpK"/>
    <property type="match status" value="1"/>
</dbReference>
<feature type="binding site" evidence="11">
    <location>
        <position position="245"/>
    </location>
    <ligand>
        <name>glycerol</name>
        <dbReference type="ChEBI" id="CHEBI:17754"/>
    </ligand>
</feature>
<keyword evidence="3 11" id="KW-0808">Transferase</keyword>
<feature type="binding site" evidence="11">
    <location>
        <position position="84"/>
    </location>
    <ligand>
        <name>glycerol</name>
        <dbReference type="ChEBI" id="CHEBI:17754"/>
    </ligand>
</feature>
<feature type="binding site" evidence="11">
    <location>
        <position position="246"/>
    </location>
    <ligand>
        <name>glycerol</name>
        <dbReference type="ChEBI" id="CHEBI:17754"/>
    </ligand>
</feature>
<reference evidence="15 16" key="1">
    <citation type="submission" date="2016-10" db="EMBL/GenBank/DDBJ databases">
        <authorList>
            <person name="de Groot N.N."/>
        </authorList>
    </citation>
    <scope>NUCLEOTIDE SEQUENCE [LARGE SCALE GENOMIC DNA]</scope>
    <source>
        <strain evidence="15 16">SLAS-1</strain>
    </source>
</reference>
<evidence type="ECO:0000256" key="11">
    <source>
        <dbReference type="HAMAP-Rule" id="MF_00186"/>
    </source>
</evidence>
<evidence type="ECO:0000313" key="15">
    <source>
        <dbReference type="EMBL" id="SDL61902.1"/>
    </source>
</evidence>
<dbReference type="UniPathway" id="UPA00618">
    <property type="reaction ID" value="UER00672"/>
</dbReference>
<gene>
    <name evidence="11" type="primary">glpK</name>
    <name evidence="15" type="ORF">SAMN04488692_10677</name>
</gene>
<feature type="binding site" evidence="11">
    <location>
        <position position="13"/>
    </location>
    <ligand>
        <name>ADP</name>
        <dbReference type="ChEBI" id="CHEBI:456216"/>
    </ligand>
</feature>
<feature type="binding site" evidence="11">
    <location>
        <position position="267"/>
    </location>
    <ligand>
        <name>ADP</name>
        <dbReference type="ChEBI" id="CHEBI:456216"/>
    </ligand>
</feature>
<feature type="domain" description="Carbohydrate kinase FGGY C-terminal" evidence="14">
    <location>
        <begin position="263"/>
        <end position="450"/>
    </location>
</feature>
<comment type="function">
    <text evidence="9 11">Key enzyme in the regulation of glycerol uptake and metabolism. Catalyzes the phosphorylation of glycerol to yield sn-glycerol 3-phosphate.</text>
</comment>
<dbReference type="InterPro" id="IPR043129">
    <property type="entry name" value="ATPase_NBD"/>
</dbReference>
<dbReference type="GO" id="GO:0005829">
    <property type="term" value="C:cytosol"/>
    <property type="evidence" value="ECO:0007669"/>
    <property type="project" value="TreeGrafter"/>
</dbReference>
<feature type="binding site" evidence="11">
    <location>
        <position position="135"/>
    </location>
    <ligand>
        <name>glycerol</name>
        <dbReference type="ChEBI" id="CHEBI:17754"/>
    </ligand>
</feature>